<evidence type="ECO:0000313" key="2">
    <source>
        <dbReference type="EMBL" id="MDN5214833.1"/>
    </source>
</evidence>
<keyword evidence="1" id="KW-0732">Signal</keyword>
<reference evidence="2" key="1">
    <citation type="submission" date="2023-06" db="EMBL/GenBank/DDBJ databases">
        <title>Genomic of Agaribacillus aureum.</title>
        <authorList>
            <person name="Wang G."/>
        </authorList>
    </citation>
    <scope>NUCLEOTIDE SEQUENCE</scope>
    <source>
        <strain evidence="2">BMA12</strain>
    </source>
</reference>
<evidence type="ECO:0008006" key="4">
    <source>
        <dbReference type="Google" id="ProtNLM"/>
    </source>
</evidence>
<feature type="signal peptide" evidence="1">
    <location>
        <begin position="1"/>
        <end position="20"/>
    </location>
</feature>
<proteinExistence type="predicted"/>
<protein>
    <recommendedName>
        <fullName evidence="4">DUF4390 domain-containing protein</fullName>
    </recommendedName>
</protein>
<feature type="chain" id="PRO_5046194445" description="DUF4390 domain-containing protein" evidence="1">
    <location>
        <begin position="21"/>
        <end position="211"/>
    </location>
</feature>
<name>A0ABT8LEW0_9BACT</name>
<gene>
    <name evidence="2" type="ORF">QQ020_22325</name>
</gene>
<evidence type="ECO:0000313" key="3">
    <source>
        <dbReference type="Proteomes" id="UP001172083"/>
    </source>
</evidence>
<organism evidence="2 3">
    <name type="scientific">Agaribacillus aureus</name>
    <dbReference type="NCBI Taxonomy" id="3051825"/>
    <lineage>
        <taxon>Bacteria</taxon>
        <taxon>Pseudomonadati</taxon>
        <taxon>Bacteroidota</taxon>
        <taxon>Cytophagia</taxon>
        <taxon>Cytophagales</taxon>
        <taxon>Splendidivirgaceae</taxon>
        <taxon>Agaribacillus</taxon>
    </lineage>
</organism>
<dbReference type="EMBL" id="JAUJEB010000005">
    <property type="protein sequence ID" value="MDN5214833.1"/>
    <property type="molecule type" value="Genomic_DNA"/>
</dbReference>
<keyword evidence="3" id="KW-1185">Reference proteome</keyword>
<evidence type="ECO:0000256" key="1">
    <source>
        <dbReference type="SAM" id="SignalP"/>
    </source>
</evidence>
<dbReference type="RefSeq" id="WP_346760171.1">
    <property type="nucleotide sequence ID" value="NZ_JAUJEB010000005.1"/>
</dbReference>
<accession>A0ABT8LEW0</accession>
<comment type="caution">
    <text evidence="2">The sequence shown here is derived from an EMBL/GenBank/DDBJ whole genome shotgun (WGS) entry which is preliminary data.</text>
</comment>
<sequence>MRTASSIFLLMLLCHVQSRAQSWVDEIPLIVSEGKVTVIFSNYFTDQKLFNHINYLRQQKFRLDSVPFDSTGQYSKAKKELNQFLRFTSQNINIIPIRNNSRRASFRKTLNYEEGGHMIVDPTEINMSLIDNLLEKNSKNSLNTWFDNNSQVLQLPGISAVVAMKLLVTFEENGDKIEVKWKYVSSYALNTVPQNMVRSGSNNQIIGLKKP</sequence>
<dbReference type="Proteomes" id="UP001172083">
    <property type="component" value="Unassembled WGS sequence"/>
</dbReference>